<accession>A0A183G1A3</accession>
<dbReference type="Proteomes" id="UP000050761">
    <property type="component" value="Unassembled WGS sequence"/>
</dbReference>
<organism evidence="2 3">
    <name type="scientific">Heligmosomoides polygyrus</name>
    <name type="common">Parasitic roundworm</name>
    <dbReference type="NCBI Taxonomy" id="6339"/>
    <lineage>
        <taxon>Eukaryota</taxon>
        <taxon>Metazoa</taxon>
        <taxon>Ecdysozoa</taxon>
        <taxon>Nematoda</taxon>
        <taxon>Chromadorea</taxon>
        <taxon>Rhabditida</taxon>
        <taxon>Rhabditina</taxon>
        <taxon>Rhabditomorpha</taxon>
        <taxon>Strongyloidea</taxon>
        <taxon>Heligmosomidae</taxon>
        <taxon>Heligmosomoides</taxon>
    </lineage>
</organism>
<dbReference type="AlphaFoldDB" id="A0A183G1A3"/>
<dbReference type="OrthoDB" id="5818620at2759"/>
<protein>
    <submittedName>
        <fullName evidence="3">FHA domain-containing protein</fullName>
    </submittedName>
</protein>
<keyword evidence="2" id="KW-1185">Reference proteome</keyword>
<reference evidence="3" key="2">
    <citation type="submission" date="2019-09" db="UniProtKB">
        <authorList>
            <consortium name="WormBaseParasite"/>
        </authorList>
    </citation>
    <scope>IDENTIFICATION</scope>
</reference>
<proteinExistence type="predicted"/>
<reference evidence="1 2" key="1">
    <citation type="submission" date="2018-11" db="EMBL/GenBank/DDBJ databases">
        <authorList>
            <consortium name="Pathogen Informatics"/>
        </authorList>
    </citation>
    <scope>NUCLEOTIDE SEQUENCE [LARGE SCALE GENOMIC DNA]</scope>
</reference>
<evidence type="ECO:0000313" key="3">
    <source>
        <dbReference type="WBParaSite" id="HPBE_0001495401-mRNA-1"/>
    </source>
</evidence>
<accession>A0A3P8AWR9</accession>
<evidence type="ECO:0000313" key="1">
    <source>
        <dbReference type="EMBL" id="VDP01358.1"/>
    </source>
</evidence>
<dbReference type="EMBL" id="UZAH01028625">
    <property type="protein sequence ID" value="VDP01358.1"/>
    <property type="molecule type" value="Genomic_DNA"/>
</dbReference>
<evidence type="ECO:0000313" key="2">
    <source>
        <dbReference type="Proteomes" id="UP000050761"/>
    </source>
</evidence>
<dbReference type="WBParaSite" id="HPBE_0001495401-mRNA-1">
    <property type="protein sequence ID" value="HPBE_0001495401-mRNA-1"/>
    <property type="gene ID" value="HPBE_0001495401"/>
</dbReference>
<sequence>MVLPARCMSPFHSRIFVFPDHEPYSGDYRLDAFGDFIAAHKRVPSAGDMMVRFGKRSV</sequence>
<name>A0A183G1A3_HELPZ</name>
<gene>
    <name evidence="1" type="ORF">HPBE_LOCUS14955</name>
</gene>